<evidence type="ECO:0000259" key="1">
    <source>
        <dbReference type="Pfam" id="PF00881"/>
    </source>
</evidence>
<evidence type="ECO:0000313" key="2">
    <source>
        <dbReference type="EMBL" id="ETJ30732.1"/>
    </source>
</evidence>
<dbReference type="EMBL" id="AZMM01014754">
    <property type="protein sequence ID" value="ETJ30732.1"/>
    <property type="molecule type" value="Genomic_DNA"/>
</dbReference>
<proteinExistence type="predicted"/>
<name>W1XKD9_9ZZZZ</name>
<reference evidence="2" key="1">
    <citation type="submission" date="2013-12" db="EMBL/GenBank/DDBJ databases">
        <title>A Varibaculum cambriense genome reconstructed from a premature infant gut community with otherwise low bacterial novelty that shifts toward anaerobic metabolism during the third week of life.</title>
        <authorList>
            <person name="Brown C.T."/>
            <person name="Sharon I."/>
            <person name="Thomas B.C."/>
            <person name="Castelle C.J."/>
            <person name="Morowitz M.J."/>
            <person name="Banfield J.F."/>
        </authorList>
    </citation>
    <scope>NUCLEOTIDE SEQUENCE</scope>
</reference>
<dbReference type="SUPFAM" id="SSF55469">
    <property type="entry name" value="FMN-dependent nitroreductase-like"/>
    <property type="match status" value="1"/>
</dbReference>
<protein>
    <submittedName>
        <fullName evidence="2">4Fe-4S binding protein</fullName>
    </submittedName>
</protein>
<feature type="domain" description="Nitroreductase" evidence="1">
    <location>
        <begin position="7"/>
        <end position="56"/>
    </location>
</feature>
<gene>
    <name evidence="2" type="ORF">Q604_UNBC14754G0001</name>
</gene>
<organism evidence="2">
    <name type="scientific">human gut metagenome</name>
    <dbReference type="NCBI Taxonomy" id="408170"/>
    <lineage>
        <taxon>unclassified sequences</taxon>
        <taxon>metagenomes</taxon>
        <taxon>organismal metagenomes</taxon>
    </lineage>
</organism>
<dbReference type="GO" id="GO:0016491">
    <property type="term" value="F:oxidoreductase activity"/>
    <property type="evidence" value="ECO:0007669"/>
    <property type="project" value="InterPro"/>
</dbReference>
<feature type="non-terminal residue" evidence="2">
    <location>
        <position position="1"/>
    </location>
</feature>
<dbReference type="InterPro" id="IPR029479">
    <property type="entry name" value="Nitroreductase"/>
</dbReference>
<sequence>GHSCLSYAELYAPTLGLGTCWAGFFEHAGEAEYQPLLDELGVPDDKIVAGGILMGYPKVRYRNIVERQPLDVTFDTEE</sequence>
<accession>W1XKD9</accession>
<dbReference type="InterPro" id="IPR000415">
    <property type="entry name" value="Nitroreductase-like"/>
</dbReference>
<dbReference type="AlphaFoldDB" id="W1XKD9"/>
<comment type="caution">
    <text evidence="2">The sequence shown here is derived from an EMBL/GenBank/DDBJ whole genome shotgun (WGS) entry which is preliminary data.</text>
</comment>
<dbReference type="Gene3D" id="3.40.109.10">
    <property type="entry name" value="NADH Oxidase"/>
    <property type="match status" value="1"/>
</dbReference>
<dbReference type="Pfam" id="PF00881">
    <property type="entry name" value="Nitroreductase"/>
    <property type="match status" value="1"/>
</dbReference>